<gene>
    <name evidence="1" type="ORF">E3T39_00390</name>
</gene>
<keyword evidence="2" id="KW-1185">Reference proteome</keyword>
<name>A0A4R9AJL5_9MICO</name>
<protein>
    <submittedName>
        <fullName evidence="1">Uncharacterized protein</fullName>
    </submittedName>
</protein>
<evidence type="ECO:0000313" key="2">
    <source>
        <dbReference type="Proteomes" id="UP000298170"/>
    </source>
</evidence>
<dbReference type="AlphaFoldDB" id="A0A4R9AJL5"/>
<organism evidence="1 2">
    <name type="scientific">Cryobacterium suzukii</name>
    <dbReference type="NCBI Taxonomy" id="1259198"/>
    <lineage>
        <taxon>Bacteria</taxon>
        <taxon>Bacillati</taxon>
        <taxon>Actinomycetota</taxon>
        <taxon>Actinomycetes</taxon>
        <taxon>Micrococcales</taxon>
        <taxon>Microbacteriaceae</taxon>
        <taxon>Cryobacterium</taxon>
    </lineage>
</organism>
<accession>A0A4R9AJL5</accession>
<sequence>MNIITLTDTMLVVEPQGLDKVWSFKRKLEIPLSHVRGATFDPGANQEPKGLRAPGLALPGKWAGTFNKDGDKSFWNVSAPSETVVIELIDEHYARLVLTVGQPRSVVDAINVAVQPG</sequence>
<reference evidence="1 2" key="1">
    <citation type="submission" date="2019-03" db="EMBL/GenBank/DDBJ databases">
        <title>Genomics of glacier-inhabiting Cryobacterium strains.</title>
        <authorList>
            <person name="Liu Q."/>
            <person name="Xin Y.-H."/>
        </authorList>
    </citation>
    <scope>NUCLEOTIDE SEQUENCE [LARGE SCALE GENOMIC DNA]</scope>
    <source>
        <strain evidence="1 2">Sr39</strain>
    </source>
</reference>
<evidence type="ECO:0000313" key="1">
    <source>
        <dbReference type="EMBL" id="TFD63204.1"/>
    </source>
</evidence>
<dbReference type="EMBL" id="SOHJ01000001">
    <property type="protein sequence ID" value="TFD63204.1"/>
    <property type="molecule type" value="Genomic_DNA"/>
</dbReference>
<dbReference type="RefSeq" id="WP_134512797.1">
    <property type="nucleotide sequence ID" value="NZ_SOHJ01000001.1"/>
</dbReference>
<proteinExistence type="predicted"/>
<comment type="caution">
    <text evidence="1">The sequence shown here is derived from an EMBL/GenBank/DDBJ whole genome shotgun (WGS) entry which is preliminary data.</text>
</comment>
<dbReference type="Proteomes" id="UP000298170">
    <property type="component" value="Unassembled WGS sequence"/>
</dbReference>
<dbReference type="OrthoDB" id="530515at2"/>